<dbReference type="GO" id="GO:0004222">
    <property type="term" value="F:metalloendopeptidase activity"/>
    <property type="evidence" value="ECO:0007669"/>
    <property type="project" value="TreeGrafter"/>
</dbReference>
<dbReference type="Gene3D" id="2.70.70.10">
    <property type="entry name" value="Glucose Permease (Domain IIA)"/>
    <property type="match status" value="1"/>
</dbReference>
<evidence type="ECO:0000313" key="3">
    <source>
        <dbReference type="EMBL" id="MBU3819418.1"/>
    </source>
</evidence>
<dbReference type="Pfam" id="PF01551">
    <property type="entry name" value="Peptidase_M23"/>
    <property type="match status" value="1"/>
</dbReference>
<gene>
    <name evidence="3" type="ORF">H9864_03465</name>
</gene>
<dbReference type="PANTHER" id="PTHR21666">
    <property type="entry name" value="PEPTIDASE-RELATED"/>
    <property type="match status" value="1"/>
</dbReference>
<reference evidence="3" key="1">
    <citation type="journal article" date="2021" name="PeerJ">
        <title>Extensive microbial diversity within the chicken gut microbiome revealed by metagenomics and culture.</title>
        <authorList>
            <person name="Gilroy R."/>
            <person name="Ravi A."/>
            <person name="Getino M."/>
            <person name="Pursley I."/>
            <person name="Horton D.L."/>
            <person name="Alikhan N.F."/>
            <person name="Baker D."/>
            <person name="Gharbi K."/>
            <person name="Hall N."/>
            <person name="Watson M."/>
            <person name="Adriaenssens E.M."/>
            <person name="Foster-Nyarko E."/>
            <person name="Jarju S."/>
            <person name="Secka A."/>
            <person name="Antonio M."/>
            <person name="Oren A."/>
            <person name="Chaudhuri R.R."/>
            <person name="La Ragione R."/>
            <person name="Hildebrand F."/>
            <person name="Pallen M.J."/>
        </authorList>
    </citation>
    <scope>NUCLEOTIDE SEQUENCE</scope>
    <source>
        <strain evidence="3">742</strain>
    </source>
</reference>
<evidence type="ECO:0000313" key="4">
    <source>
        <dbReference type="Proteomes" id="UP000824178"/>
    </source>
</evidence>
<dbReference type="CDD" id="cd12797">
    <property type="entry name" value="M23_peptidase"/>
    <property type="match status" value="1"/>
</dbReference>
<sequence>MEHIRNFLRGKGFVLALTACILAAAAAGIWAVQTIRNEMARDLENSRTELLSGEETDPGIDAGMEDDTWQQETAEAAREAEGVPEQPDSAGPSSSSGSSGGASGSGSVLEPSELQTALPDASVSVTPAYTQPVSGQVLAAFSGDDLVYNETLGDWRTHNGVDYACKENEDVLAPVAATVEQVTADGNWGPVVVLKDGQGRLWRLCGVTDPAVKEGDAVATGDKLGKAGSIPCESLLKSHIHLEVMEDGGYLDPVRILKG</sequence>
<evidence type="ECO:0000256" key="1">
    <source>
        <dbReference type="SAM" id="MobiDB-lite"/>
    </source>
</evidence>
<dbReference type="InterPro" id="IPR016047">
    <property type="entry name" value="M23ase_b-sheet_dom"/>
</dbReference>
<dbReference type="EMBL" id="JAHLFH010000065">
    <property type="protein sequence ID" value="MBU3819418.1"/>
    <property type="molecule type" value="Genomic_DNA"/>
</dbReference>
<dbReference type="SUPFAM" id="SSF51261">
    <property type="entry name" value="Duplicated hybrid motif"/>
    <property type="match status" value="1"/>
</dbReference>
<organism evidence="3 4">
    <name type="scientific">Candidatus Faecalibacterium intestinavium</name>
    <dbReference type="NCBI Taxonomy" id="2838580"/>
    <lineage>
        <taxon>Bacteria</taxon>
        <taxon>Bacillati</taxon>
        <taxon>Bacillota</taxon>
        <taxon>Clostridia</taxon>
        <taxon>Eubacteriales</taxon>
        <taxon>Oscillospiraceae</taxon>
        <taxon>Faecalibacterium</taxon>
    </lineage>
</organism>
<evidence type="ECO:0000259" key="2">
    <source>
        <dbReference type="Pfam" id="PF01551"/>
    </source>
</evidence>
<proteinExistence type="predicted"/>
<name>A0A9E2KK73_9FIRM</name>
<feature type="region of interest" description="Disordered" evidence="1">
    <location>
        <begin position="70"/>
        <end position="110"/>
    </location>
</feature>
<reference evidence="3" key="2">
    <citation type="submission" date="2021-04" db="EMBL/GenBank/DDBJ databases">
        <authorList>
            <person name="Gilroy R."/>
        </authorList>
    </citation>
    <scope>NUCLEOTIDE SEQUENCE</scope>
    <source>
        <strain evidence="3">742</strain>
    </source>
</reference>
<protein>
    <submittedName>
        <fullName evidence="3">M23 family metallopeptidase</fullName>
    </submittedName>
</protein>
<dbReference type="PANTHER" id="PTHR21666:SF270">
    <property type="entry name" value="MUREIN HYDROLASE ACTIVATOR ENVC"/>
    <property type="match status" value="1"/>
</dbReference>
<dbReference type="Proteomes" id="UP000824178">
    <property type="component" value="Unassembled WGS sequence"/>
</dbReference>
<dbReference type="InterPro" id="IPR011055">
    <property type="entry name" value="Dup_hybrid_motif"/>
</dbReference>
<accession>A0A9E2KK73</accession>
<dbReference type="InterPro" id="IPR050570">
    <property type="entry name" value="Cell_wall_metabolism_enzyme"/>
</dbReference>
<comment type="caution">
    <text evidence="3">The sequence shown here is derived from an EMBL/GenBank/DDBJ whole genome shotgun (WGS) entry which is preliminary data.</text>
</comment>
<dbReference type="AlphaFoldDB" id="A0A9E2KK73"/>
<feature type="domain" description="M23ase beta-sheet core" evidence="2">
    <location>
        <begin position="157"/>
        <end position="253"/>
    </location>
</feature>